<dbReference type="EMBL" id="NSNE01000007">
    <property type="protein sequence ID" value="RPM16389.1"/>
    <property type="molecule type" value="Genomic_DNA"/>
</dbReference>
<dbReference type="AlphaFoldDB" id="A0A072ZCX4"/>
<dbReference type="Gene3D" id="3.40.50.150">
    <property type="entry name" value="Vaccinia Virus protein VP39"/>
    <property type="match status" value="1"/>
</dbReference>
<dbReference type="GO" id="GO:0032259">
    <property type="term" value="P:methylation"/>
    <property type="evidence" value="ECO:0007669"/>
    <property type="project" value="UniProtKB-KW"/>
</dbReference>
<evidence type="ECO:0000313" key="10">
    <source>
        <dbReference type="Proteomes" id="UP000045039"/>
    </source>
</evidence>
<dbReference type="EMBL" id="NFFZ01000017">
    <property type="protein sequence ID" value="OTI57369.1"/>
    <property type="molecule type" value="Genomic_DNA"/>
</dbReference>
<evidence type="ECO:0000256" key="2">
    <source>
        <dbReference type="ARBA" id="ARBA00022679"/>
    </source>
</evidence>
<dbReference type="EMBL" id="CVVU01000271">
    <property type="protein sequence ID" value="CRQ09325.1"/>
    <property type="molecule type" value="Genomic_DNA"/>
</dbReference>
<organism evidence="4 14">
    <name type="scientific">Pseudomonas aeruginosa</name>
    <dbReference type="NCBI Taxonomy" id="287"/>
    <lineage>
        <taxon>Bacteria</taxon>
        <taxon>Pseudomonadati</taxon>
        <taxon>Pseudomonadota</taxon>
        <taxon>Gammaproteobacteria</taxon>
        <taxon>Pseudomonadales</taxon>
        <taxon>Pseudomonadaceae</taxon>
        <taxon>Pseudomonas</taxon>
    </lineage>
</organism>
<evidence type="ECO:0000313" key="12">
    <source>
        <dbReference type="Proteomes" id="UP000253594"/>
    </source>
</evidence>
<dbReference type="EMBL" id="QORE01000071">
    <property type="protein sequence ID" value="RCI76128.1"/>
    <property type="molecule type" value="Genomic_DNA"/>
</dbReference>
<dbReference type="Proteomes" id="UP000284767">
    <property type="component" value="Unassembled WGS sequence"/>
</dbReference>
<dbReference type="Proteomes" id="UP000644192">
    <property type="component" value="Unassembled WGS sequence"/>
</dbReference>
<evidence type="ECO:0000313" key="3">
    <source>
        <dbReference type="EMBL" id="CRQ09325.1"/>
    </source>
</evidence>
<dbReference type="EMBL" id="WOAD01000011">
    <property type="protein sequence ID" value="MUI36422.1"/>
    <property type="molecule type" value="Genomic_DNA"/>
</dbReference>
<evidence type="ECO:0000313" key="11">
    <source>
        <dbReference type="Proteomes" id="UP000194857"/>
    </source>
</evidence>
<evidence type="ECO:0000313" key="6">
    <source>
        <dbReference type="EMBL" id="OTI57369.1"/>
    </source>
</evidence>
<evidence type="ECO:0000313" key="14">
    <source>
        <dbReference type="Proteomes" id="UP000433532"/>
    </source>
</evidence>
<evidence type="ECO:0000313" key="8">
    <source>
        <dbReference type="EMBL" id="RPM16389.1"/>
    </source>
</evidence>
<sequence length="285" mass="32310">MVERERVDSAHITPSAHYTGYVWFRHRLAEPAFATVFGRWVHGFVAPINWGAQLGFGLNIEDFLLQRHLMIDARLTQAVEREGVVQVVEMACGLSPRGRRFRQRYPQLRYLEADLPPMAARKAALLREQGWLGPEHAVAAVDILAEDGERSLAALFAGLDRERPLVVITEGLVNYFQRPVIEAFWSRLATELKRFPQGTYLTDLYPDLREHPRYRQIRWGVGIIGRLTRGSYPLHYRNAAEIEAAFARCGFASTLVLDPQREGAALGLPQGRLPSLVRVIESRTA</sequence>
<reference evidence="7 12" key="5">
    <citation type="submission" date="2018-07" db="EMBL/GenBank/DDBJ databases">
        <title>Mechanisms of high-level aminoglycoside resistance among Gram-negative pathogens in Brazil.</title>
        <authorList>
            <person name="Ballaben A.S."/>
            <person name="Darini A.L.C."/>
            <person name="Doi Y."/>
        </authorList>
    </citation>
    <scope>NUCLEOTIDE SEQUENCE [LARGE SCALE GENOMIC DNA]</scope>
    <source>
        <strain evidence="7 12">B2-305</strain>
    </source>
</reference>
<name>A0A072ZCX4_PSEAI</name>
<dbReference type="EMBL" id="CP136986">
    <property type="protein sequence ID" value="WOS79127.1"/>
    <property type="molecule type" value="Genomic_DNA"/>
</dbReference>
<reference evidence="8 13" key="4">
    <citation type="submission" date="2017-08" db="EMBL/GenBank/DDBJ databases">
        <authorList>
            <person name="Feschi L."/>
            <person name="Jeukens J."/>
            <person name="Emond-Rheault J.-G."/>
            <person name="Kukavica-Ibrulj I."/>
            <person name="Boyle B."/>
            <person name="Levesque R.C."/>
        </authorList>
    </citation>
    <scope>NUCLEOTIDE SEQUENCE [LARGE SCALE GENOMIC DNA]</scope>
    <source>
        <strain evidence="8 13">PA-W36</strain>
    </source>
</reference>
<reference evidence="9" key="9">
    <citation type="submission" date="2023-06" db="EMBL/GenBank/DDBJ databases">
        <authorList>
            <consortium name="Clinical and Environmental Microbiology Branch: Whole genome sequencing antimicrobial resistance pathogens in the healthcare setting"/>
        </authorList>
    </citation>
    <scope>NUCLEOTIDE SEQUENCE</scope>
    <source>
        <strain evidence="9">2021CK-01020</strain>
    </source>
</reference>
<dbReference type="Proteomes" id="UP000433532">
    <property type="component" value="Unassembled WGS sequence"/>
</dbReference>
<dbReference type="SMR" id="A0A072ZCX4"/>
<dbReference type="Proteomes" id="UP000045039">
    <property type="component" value="Unassembled WGS sequence"/>
</dbReference>
<reference evidence="5" key="8">
    <citation type="submission" date="2020-01" db="EMBL/GenBank/DDBJ databases">
        <title>Bacteria Cultured from War Wounds Associated with the Conflict in Eastern Ukraine.</title>
        <authorList>
            <person name="Snesrud E."/>
            <person name="Galac M.R."/>
            <person name="Mc Gann P."/>
            <person name="Valentine K."/>
            <person name="Viacheslav K."/>
        </authorList>
    </citation>
    <scope>NUCLEOTIDE SEQUENCE</scope>
    <source>
        <strain evidence="5">VNMU148</strain>
    </source>
</reference>
<reference evidence="8 13" key="6">
    <citation type="submission" date="2019-01" db="EMBL/GenBank/DDBJ databases">
        <title>The Pseudomonas aeruginosa pan-genome provides new insights on its population structure, horizontal gene transfer and pathogenicity.</title>
        <authorList>
            <person name="Freschi L."/>
            <person name="Vincent A.T."/>
            <person name="Jeukens J."/>
            <person name="Emond-Rheault J.-G."/>
            <person name="Kukavica-Ibrulj I."/>
            <person name="Dupont M.-J."/>
            <person name="Charette S.J."/>
            <person name="Boyle B."/>
            <person name="Levesque R.C."/>
        </authorList>
    </citation>
    <scope>NUCLEOTIDE SEQUENCE [LARGE SCALE GENOMIC DNA]</scope>
    <source>
        <strain evidence="8 13">PA-W36</strain>
    </source>
</reference>
<evidence type="ECO:0000313" key="9">
    <source>
        <dbReference type="EMBL" id="WOS79127.1"/>
    </source>
</evidence>
<evidence type="ECO:0000313" key="4">
    <source>
        <dbReference type="EMBL" id="MUI36422.1"/>
    </source>
</evidence>
<reference evidence="4 14" key="7">
    <citation type="submission" date="2019-11" db="EMBL/GenBank/DDBJ databases">
        <title>Genomes of ocular Pseudomonas aeruginosa isolates.</title>
        <authorList>
            <person name="Khan M."/>
            <person name="Rice S.A."/>
            <person name="Willcox M.D.P."/>
            <person name="Stapleton F."/>
        </authorList>
    </citation>
    <scope>NUCLEOTIDE SEQUENCE [LARGE SCALE GENOMIC DNA]</scope>
    <source>
        <strain evidence="4 14">PA221</strain>
    </source>
</reference>
<reference evidence="3" key="2">
    <citation type="submission" date="2015-06" db="EMBL/GenBank/DDBJ databases">
        <authorList>
            <person name="Radhakrishnan R."/>
            <person name="Underwood A."/>
            <person name="Al-Shahib A."/>
        </authorList>
    </citation>
    <scope>NUCLEOTIDE SEQUENCE</scope>
    <source>
        <strain evidence="3">P19_London_7_VIM_2_05_10</strain>
    </source>
</reference>
<dbReference type="Proteomes" id="UP001297540">
    <property type="component" value="Chromosome"/>
</dbReference>
<dbReference type="Proteomes" id="UP000253594">
    <property type="component" value="Unassembled WGS sequence"/>
</dbReference>
<dbReference type="Pfam" id="PF04072">
    <property type="entry name" value="LCM"/>
    <property type="match status" value="1"/>
</dbReference>
<evidence type="ECO:0000313" key="7">
    <source>
        <dbReference type="EMBL" id="RCI76128.1"/>
    </source>
</evidence>
<dbReference type="SUPFAM" id="SSF53335">
    <property type="entry name" value="S-adenosyl-L-methionine-dependent methyltransferases"/>
    <property type="match status" value="1"/>
</dbReference>
<dbReference type="Proteomes" id="UP000194857">
    <property type="component" value="Unassembled WGS sequence"/>
</dbReference>
<accession>A0A1S1BU29</accession>
<keyword evidence="1 4" id="KW-0489">Methyltransferase</keyword>
<gene>
    <name evidence="6" type="ORF">CAZ10_26285</name>
    <name evidence="7" type="ORF">DT376_03990</name>
    <name evidence="4" type="ORF">GNQ48_15520</name>
    <name evidence="5" type="ORF">GUL26_00070</name>
    <name evidence="8" type="ORF">IPC1295_14690</name>
    <name evidence="9" type="ORF">L4V69_08280</name>
    <name evidence="3" type="ORF">PAERUG_P19_London_7_VIM_2_05_10_06707</name>
</gene>
<dbReference type="KEGG" id="paeb:NCGM1900_0954"/>
<dbReference type="EMBL" id="WXZT01000001">
    <property type="protein sequence ID" value="MZZ10628.1"/>
    <property type="molecule type" value="Genomic_DNA"/>
</dbReference>
<reference evidence="10" key="1">
    <citation type="submission" date="2015-06" db="EMBL/GenBank/DDBJ databases">
        <authorList>
            <person name="Radhakrishnan Rajesh"/>
            <person name="Underwood Anthony"/>
            <person name="Al-Shahib Ali"/>
        </authorList>
    </citation>
    <scope>NUCLEOTIDE SEQUENCE [LARGE SCALE GENOMIC DNA]</scope>
    <source>
        <strain evidence="10">P19_London_7_VIM_2_05_10</strain>
    </source>
</reference>
<dbReference type="InterPro" id="IPR007213">
    <property type="entry name" value="Ppm1/Ppm2/Tcmp"/>
</dbReference>
<evidence type="ECO:0000313" key="5">
    <source>
        <dbReference type="EMBL" id="MZZ10628.1"/>
    </source>
</evidence>
<evidence type="ECO:0000313" key="13">
    <source>
        <dbReference type="Proteomes" id="UP000284767"/>
    </source>
</evidence>
<keyword evidence="2 4" id="KW-0808">Transferase</keyword>
<dbReference type="PANTHER" id="PTHR43619:SF2">
    <property type="entry name" value="S-ADENOSYL-L-METHIONINE-DEPENDENT METHYLTRANSFERASES SUPERFAMILY PROTEIN"/>
    <property type="match status" value="1"/>
</dbReference>
<reference evidence="9" key="10">
    <citation type="submission" date="2023-10" db="EMBL/GenBank/DDBJ databases">
        <title>Pathogen: clinical or host-associated sample.</title>
        <authorList>
            <person name="Hergert J."/>
            <person name="Casey R."/>
            <person name="Wagner J."/>
            <person name="Young E.L."/>
            <person name="Oakeson K.F."/>
        </authorList>
    </citation>
    <scope>NUCLEOTIDE SEQUENCE</scope>
    <source>
        <strain evidence="9">2021CK-01020</strain>
    </source>
</reference>
<dbReference type="RefSeq" id="WP_003093206.1">
    <property type="nucleotide sequence ID" value="NZ_AP014622.1"/>
</dbReference>
<dbReference type="eggNOG" id="COG3315">
    <property type="taxonomic scope" value="Bacteria"/>
</dbReference>
<evidence type="ECO:0000256" key="1">
    <source>
        <dbReference type="ARBA" id="ARBA00022603"/>
    </source>
</evidence>
<reference evidence="6 11" key="3">
    <citation type="submission" date="2017-05" db="EMBL/GenBank/DDBJ databases">
        <authorList>
            <person name="Song R."/>
            <person name="Chenine A.L."/>
            <person name="Ruprecht R.M."/>
        </authorList>
    </citation>
    <scope>NUCLEOTIDE SEQUENCE [LARGE SCALE GENOMIC DNA]</scope>
    <source>
        <strain evidence="6 11">S567_C10_BS</strain>
    </source>
</reference>
<proteinExistence type="predicted"/>
<dbReference type="PANTHER" id="PTHR43619">
    <property type="entry name" value="S-ADENOSYL-L-METHIONINE-DEPENDENT METHYLTRANSFERASE YKTD-RELATED"/>
    <property type="match status" value="1"/>
</dbReference>
<dbReference type="GO" id="GO:0008168">
    <property type="term" value="F:methyltransferase activity"/>
    <property type="evidence" value="ECO:0007669"/>
    <property type="project" value="UniProtKB-KW"/>
</dbReference>
<accession>A0A072ZCX4</accession>
<dbReference type="InterPro" id="IPR029063">
    <property type="entry name" value="SAM-dependent_MTases_sf"/>
</dbReference>
<protein>
    <submittedName>
        <fullName evidence="4">Class I SAM-dependent methyltransferase</fullName>
    </submittedName>
    <submittedName>
        <fullName evidence="3">Leucine carboxyl methyltransferase</fullName>
    </submittedName>
    <submittedName>
        <fullName evidence="6">Polyketide biosynthesis methyltransferase</fullName>
    </submittedName>
</protein>